<reference evidence="5" key="1">
    <citation type="journal article" date="2014" name="Science">
        <title>The coffee genome provides insight into the convergent evolution of caffeine biosynthesis.</title>
        <authorList>
            <person name="Denoeud F."/>
            <person name="Carretero-Paulet L."/>
            <person name="Dereeper A."/>
            <person name="Droc G."/>
            <person name="Guyot R."/>
            <person name="Pietrella M."/>
            <person name="Zheng C."/>
            <person name="Alberti A."/>
            <person name="Anthony F."/>
            <person name="Aprea G."/>
            <person name="Aury J.M."/>
            <person name="Bento P."/>
            <person name="Bernard M."/>
            <person name="Bocs S."/>
            <person name="Campa C."/>
            <person name="Cenci A."/>
            <person name="Combes M.C."/>
            <person name="Crouzillat D."/>
            <person name="Da Silva C."/>
            <person name="Daddiego L."/>
            <person name="De Bellis F."/>
            <person name="Dussert S."/>
            <person name="Garsmeur O."/>
            <person name="Gayraud T."/>
            <person name="Guignon V."/>
            <person name="Jahn K."/>
            <person name="Jamilloux V."/>
            <person name="Joet T."/>
            <person name="Labadie K."/>
            <person name="Lan T."/>
            <person name="Leclercq J."/>
            <person name="Lepelley M."/>
            <person name="Leroy T."/>
            <person name="Li L.T."/>
            <person name="Librado P."/>
            <person name="Lopez L."/>
            <person name="Munoz A."/>
            <person name="Noel B."/>
            <person name="Pallavicini A."/>
            <person name="Perrotta G."/>
            <person name="Poncet V."/>
            <person name="Pot D."/>
            <person name="Priyono X."/>
            <person name="Rigoreau M."/>
            <person name="Rouard M."/>
            <person name="Rozas J."/>
            <person name="Tranchant-Dubreuil C."/>
            <person name="VanBuren R."/>
            <person name="Zhang Q."/>
            <person name="Andrade A.C."/>
            <person name="Argout X."/>
            <person name="Bertrand B."/>
            <person name="de Kochko A."/>
            <person name="Graziosi G."/>
            <person name="Henry R.J."/>
            <person name="Jayarama X."/>
            <person name="Ming R."/>
            <person name="Nagai C."/>
            <person name="Rounsley S."/>
            <person name="Sankoff D."/>
            <person name="Giuliano G."/>
            <person name="Albert V.A."/>
            <person name="Wincker P."/>
            <person name="Lashermes P."/>
        </authorList>
    </citation>
    <scope>NUCLEOTIDE SEQUENCE [LARGE SCALE GENOMIC DNA]</scope>
    <source>
        <strain evidence="5">cv. DH200-94</strain>
    </source>
</reference>
<evidence type="ECO:0000313" key="4">
    <source>
        <dbReference type="EMBL" id="CDP00394.1"/>
    </source>
</evidence>
<dbReference type="Pfam" id="PF20431">
    <property type="entry name" value="E_motif"/>
    <property type="match status" value="1"/>
</dbReference>
<dbReference type="FunCoup" id="A0A068TWQ8">
    <property type="interactions" value="111"/>
</dbReference>
<dbReference type="InterPro" id="IPR011990">
    <property type="entry name" value="TPR-like_helical_dom_sf"/>
</dbReference>
<dbReference type="Gramene" id="CDP00394">
    <property type="protein sequence ID" value="CDP00394"/>
    <property type="gene ID" value="GSCOC_T00032321001"/>
</dbReference>
<dbReference type="FunFam" id="1.25.40.10:FF:000073">
    <property type="entry name" value="Pentatricopeptide repeat-containing protein chloroplastic"/>
    <property type="match status" value="1"/>
</dbReference>
<dbReference type="Pfam" id="PF13041">
    <property type="entry name" value="PPR_2"/>
    <property type="match status" value="3"/>
</dbReference>
<dbReference type="Gene3D" id="1.25.40.10">
    <property type="entry name" value="Tetratricopeptide repeat domain"/>
    <property type="match status" value="6"/>
</dbReference>
<dbReference type="GO" id="GO:0005739">
    <property type="term" value="C:mitochondrion"/>
    <property type="evidence" value="ECO:0007669"/>
    <property type="project" value="EnsemblPlants"/>
</dbReference>
<dbReference type="PhylomeDB" id="A0A068TWQ8"/>
<dbReference type="Proteomes" id="UP000295252">
    <property type="component" value="Chromosome III"/>
</dbReference>
<keyword evidence="1" id="KW-0677">Repeat</keyword>
<dbReference type="GO" id="GO:0009451">
    <property type="term" value="P:RNA modification"/>
    <property type="evidence" value="ECO:0007669"/>
    <property type="project" value="InterPro"/>
</dbReference>
<proteinExistence type="inferred from homology"/>
<dbReference type="AlphaFoldDB" id="A0A068TWQ8"/>
<dbReference type="FunFam" id="1.25.40.10:FF:000948">
    <property type="entry name" value="Pentatricopeptide repeat-containing protein mitochondrial"/>
    <property type="match status" value="1"/>
</dbReference>
<evidence type="ECO:0000256" key="2">
    <source>
        <dbReference type="ARBA" id="ARBA00061659"/>
    </source>
</evidence>
<dbReference type="PANTHER" id="PTHR24015:SF1951">
    <property type="entry name" value="OS06G0185700 PROTEIN"/>
    <property type="match status" value="1"/>
</dbReference>
<dbReference type="NCBIfam" id="TIGR00756">
    <property type="entry name" value="PPR"/>
    <property type="match status" value="5"/>
</dbReference>
<comment type="similarity">
    <text evidence="2">Belongs to the PPR family. PCMP-E subfamily.</text>
</comment>
<dbReference type="Pfam" id="PF01535">
    <property type="entry name" value="PPR"/>
    <property type="match status" value="5"/>
</dbReference>
<dbReference type="FunFam" id="1.25.40.10:FF:000212">
    <property type="entry name" value="Pentatricopeptide repeat-containing protein At2g03380, mitochondrial"/>
    <property type="match status" value="1"/>
</dbReference>
<dbReference type="GO" id="GO:0009651">
    <property type="term" value="P:response to salt stress"/>
    <property type="evidence" value="ECO:0007669"/>
    <property type="project" value="EnsemblPlants"/>
</dbReference>
<dbReference type="SUPFAM" id="SSF48452">
    <property type="entry name" value="TPR-like"/>
    <property type="match status" value="1"/>
</dbReference>
<dbReference type="FunFam" id="1.25.40.10:FF:000309">
    <property type="entry name" value="Pentatricopeptide repeat-containing protein, chloroplastic"/>
    <property type="match status" value="1"/>
</dbReference>
<dbReference type="OMA" id="YAKCHMI"/>
<evidence type="ECO:0008006" key="6">
    <source>
        <dbReference type="Google" id="ProtNLM"/>
    </source>
</evidence>
<evidence type="ECO:0000313" key="5">
    <source>
        <dbReference type="Proteomes" id="UP000295252"/>
    </source>
</evidence>
<dbReference type="PANTHER" id="PTHR24015">
    <property type="entry name" value="OS07G0578800 PROTEIN-RELATED"/>
    <property type="match status" value="1"/>
</dbReference>
<dbReference type="GO" id="GO:0009737">
    <property type="term" value="P:response to abscisic acid"/>
    <property type="evidence" value="ECO:0007669"/>
    <property type="project" value="EnsemblPlants"/>
</dbReference>
<dbReference type="InterPro" id="IPR046960">
    <property type="entry name" value="PPR_At4g14850-like_plant"/>
</dbReference>
<evidence type="ECO:0000256" key="3">
    <source>
        <dbReference type="PROSITE-ProRule" id="PRU00708"/>
    </source>
</evidence>
<name>A0A068TWQ8_COFCA</name>
<feature type="repeat" description="PPR" evidence="3">
    <location>
        <begin position="312"/>
        <end position="346"/>
    </location>
</feature>
<protein>
    <recommendedName>
        <fullName evidence="6">Pentacotripeptide-repeat region of PRORP domain-containing protein</fullName>
    </recommendedName>
</protein>
<dbReference type="GO" id="GO:0006979">
    <property type="term" value="P:response to oxidative stress"/>
    <property type="evidence" value="ECO:0007669"/>
    <property type="project" value="EnsemblPlants"/>
</dbReference>
<organism evidence="4 5">
    <name type="scientific">Coffea canephora</name>
    <name type="common">Robusta coffee</name>
    <dbReference type="NCBI Taxonomy" id="49390"/>
    <lineage>
        <taxon>Eukaryota</taxon>
        <taxon>Viridiplantae</taxon>
        <taxon>Streptophyta</taxon>
        <taxon>Embryophyta</taxon>
        <taxon>Tracheophyta</taxon>
        <taxon>Spermatophyta</taxon>
        <taxon>Magnoliopsida</taxon>
        <taxon>eudicotyledons</taxon>
        <taxon>Gunneridae</taxon>
        <taxon>Pentapetalae</taxon>
        <taxon>asterids</taxon>
        <taxon>lamiids</taxon>
        <taxon>Gentianales</taxon>
        <taxon>Rubiaceae</taxon>
        <taxon>Ixoroideae</taxon>
        <taxon>Gardenieae complex</taxon>
        <taxon>Bertiereae - Coffeeae clade</taxon>
        <taxon>Coffeeae</taxon>
        <taxon>Coffea</taxon>
    </lineage>
</organism>
<dbReference type="InterPro" id="IPR046848">
    <property type="entry name" value="E_motif"/>
</dbReference>
<feature type="repeat" description="PPR" evidence="3">
    <location>
        <begin position="211"/>
        <end position="245"/>
    </location>
</feature>
<accession>A0A068TWQ8</accession>
<dbReference type="PROSITE" id="PS51375">
    <property type="entry name" value="PPR"/>
    <property type="match status" value="4"/>
</dbReference>
<keyword evidence="5" id="KW-1185">Reference proteome</keyword>
<dbReference type="InterPro" id="IPR002885">
    <property type="entry name" value="PPR_rpt"/>
</dbReference>
<evidence type="ECO:0000256" key="1">
    <source>
        <dbReference type="ARBA" id="ARBA00022737"/>
    </source>
</evidence>
<dbReference type="InParanoid" id="A0A068TWQ8"/>
<dbReference type="EMBL" id="HG739089">
    <property type="protein sequence ID" value="CDP00394.1"/>
    <property type="molecule type" value="Genomic_DNA"/>
</dbReference>
<feature type="repeat" description="PPR" evidence="3">
    <location>
        <begin position="412"/>
        <end position="446"/>
    </location>
</feature>
<sequence>MKLFALPNLNIKSSRLLISKTHLKPRTVSSTPTYRQLESNFASLNSISSDPFFPLLGFCKTISSLKKIHALVITYGHTDNILVKTKLLGLYGLFGQVTTARVLFDDIPNPDLSSCKVMIRWYFMNDKYADVIGFFNCLRKTVNIFDNVVFSIVLKACSGLHDFVEGRKVHCHIVKVGNTDSFVLTGLVDMYAKCGEVESSREVFEGIAQRNVVCWTSMIVGYMQNGCAEEALVLFNRMRDGVVEGNEYTLGSIVTACAKLAALHQGKWFHGYIIKKQGEFNSYLVSALVDMYVKCGALTDARSILFEFSEADLVSWTAMIVGYTQNGYPDEALDLFVHKKWEAVLPNSVTVSSVVSACAQLDNLNLGTSIHGLGIKLRLDDAAVINALVHMYGKCGMKRDARYLFENVSHKDVIAWNSIISGYSSNDSAHDAIALFHQMRSECLQPDATTMVSVLTACASHGALIIGSSLHAYSIKGGLLSSTYIGTALLNFYAKCGDAKSARAIFDGMVEKSRVTWSAMIGGYGMQGDFNNSLAILNDMMGENLEPNDIIFTAILSACSHTGMILEGWSFFANMCENYKFVPTIKHYACMIDLLARAGRLEEAFDFMNKMPIQPDVSLFGAFLNGCSIYSRFDLGELAVRRMLELHPRDACYYVLMANLYASDGRWNQAHQMRNMMRIKGVKKSPGFSNFNVNFDSDFYSPQVASLP</sequence>
<feature type="repeat" description="PPR" evidence="3">
    <location>
        <begin position="513"/>
        <end position="547"/>
    </location>
</feature>
<dbReference type="GO" id="GO:0003723">
    <property type="term" value="F:RNA binding"/>
    <property type="evidence" value="ECO:0007669"/>
    <property type="project" value="InterPro"/>
</dbReference>
<gene>
    <name evidence="4" type="ORF">GSCOC_T00032321001</name>
</gene>
<dbReference type="OrthoDB" id="185373at2759"/>